<accession>W0V9U5</accession>
<dbReference type="Gene3D" id="2.40.160.10">
    <property type="entry name" value="Porin"/>
    <property type="match status" value="1"/>
</dbReference>
<keyword evidence="7" id="KW-0406">Ion transport</keyword>
<comment type="subunit">
    <text evidence="2">Homotrimer.</text>
</comment>
<dbReference type="STRING" id="1349767.GJA_3759"/>
<evidence type="ECO:0000256" key="9">
    <source>
        <dbReference type="ARBA" id="ARBA00023136"/>
    </source>
</evidence>
<keyword evidence="10" id="KW-0998">Cell outer membrane</keyword>
<feature type="domain" description="Porin" evidence="12">
    <location>
        <begin position="7"/>
        <end position="332"/>
    </location>
</feature>
<proteinExistence type="predicted"/>
<keyword evidence="4" id="KW-1134">Transmembrane beta strand</keyword>
<evidence type="ECO:0000256" key="10">
    <source>
        <dbReference type="ARBA" id="ARBA00023237"/>
    </source>
</evidence>
<dbReference type="OrthoDB" id="5289162at2"/>
<gene>
    <name evidence="13" type="ORF">GJA_3759</name>
</gene>
<dbReference type="eggNOG" id="COG3203">
    <property type="taxonomic scope" value="Bacteria"/>
</dbReference>
<keyword evidence="14" id="KW-1185">Reference proteome</keyword>
<dbReference type="PANTHER" id="PTHR34501">
    <property type="entry name" value="PROTEIN YDDL-RELATED"/>
    <property type="match status" value="1"/>
</dbReference>
<dbReference type="CDD" id="cd00342">
    <property type="entry name" value="gram_neg_porins"/>
    <property type="match status" value="1"/>
</dbReference>
<dbReference type="PRINTS" id="PR00182">
    <property type="entry name" value="ECOLNEIPORIN"/>
</dbReference>
<dbReference type="GO" id="GO:0015288">
    <property type="term" value="F:porin activity"/>
    <property type="evidence" value="ECO:0007669"/>
    <property type="project" value="UniProtKB-KW"/>
</dbReference>
<feature type="chain" id="PRO_5004798669" evidence="11">
    <location>
        <begin position="21"/>
        <end position="359"/>
    </location>
</feature>
<dbReference type="InterPro" id="IPR002299">
    <property type="entry name" value="Porin_Neis"/>
</dbReference>
<dbReference type="AlphaFoldDB" id="W0V9U5"/>
<evidence type="ECO:0000256" key="2">
    <source>
        <dbReference type="ARBA" id="ARBA00011233"/>
    </source>
</evidence>
<evidence type="ECO:0000256" key="7">
    <source>
        <dbReference type="ARBA" id="ARBA00023065"/>
    </source>
</evidence>
<evidence type="ECO:0000256" key="8">
    <source>
        <dbReference type="ARBA" id="ARBA00023114"/>
    </source>
</evidence>
<keyword evidence="8" id="KW-0626">Porin</keyword>
<dbReference type="GO" id="GO:0009279">
    <property type="term" value="C:cell outer membrane"/>
    <property type="evidence" value="ECO:0007669"/>
    <property type="project" value="UniProtKB-SubCell"/>
</dbReference>
<evidence type="ECO:0000313" key="14">
    <source>
        <dbReference type="Proteomes" id="UP000027604"/>
    </source>
</evidence>
<evidence type="ECO:0000259" key="12">
    <source>
        <dbReference type="Pfam" id="PF13609"/>
    </source>
</evidence>
<sequence length="359" mass="37352">MKTSYIALAVFAPFALAAQAQTSNTVYGLLDAGLVAERGCVNGGTCTATKLSGGVASGSRLGVTGREALAGDVAAVYTLEAGVLNDTGQSDQNGTLFGRQAYVGLDGRLGALTLGRQYNPQYLTLTDVADPFKGGMAGSASNLIGFTSKRYDNTVKYSTPLLRGLSASALYSFGESPYSSDINRAYGATLGYANSVVNLSVAHQRKNNIIQAGATMPIDTSARNTLVAANVNLGPAIAFAAFGVNKGLGSSPWDPSNPYGSLALSMSSTDSRDMLAGISVPVGAANFMASYIRKDDRDLANRDARQIAIGMTYSFSKRTDFYASYAKIRNTNGAPYTVGNASDAGRGNSAINLGLRYGF</sequence>
<dbReference type="HOGENOM" id="CLU_038238_1_1_4"/>
<evidence type="ECO:0000256" key="5">
    <source>
        <dbReference type="ARBA" id="ARBA00022692"/>
    </source>
</evidence>
<dbReference type="PATRIC" id="fig|1349767.4.peg.355"/>
<dbReference type="KEGG" id="jag:GJA_3759"/>
<protein>
    <submittedName>
        <fullName evidence="13">Gram-negative porin family protein</fullName>
    </submittedName>
</protein>
<dbReference type="RefSeq" id="WP_038494640.1">
    <property type="nucleotide sequence ID" value="NZ_BCTH01000095.1"/>
</dbReference>
<evidence type="ECO:0000256" key="4">
    <source>
        <dbReference type="ARBA" id="ARBA00022452"/>
    </source>
</evidence>
<reference evidence="13 14" key="1">
    <citation type="journal article" date="2015" name="Genome Announc.">
        <title>Genome Sequence of Mushroom Soft-Rot Pathogen Janthinobacterium agaricidamnosum.</title>
        <authorList>
            <person name="Graupner K."/>
            <person name="Lackner G."/>
            <person name="Hertweck C."/>
        </authorList>
    </citation>
    <scope>NUCLEOTIDE SEQUENCE [LARGE SCALE GENOMIC DNA]</scope>
    <source>
        <strain evidence="14">NBRC 102515 / DSM 9628</strain>
    </source>
</reference>
<dbReference type="GO" id="GO:0034220">
    <property type="term" value="P:monoatomic ion transmembrane transport"/>
    <property type="evidence" value="ECO:0007669"/>
    <property type="project" value="InterPro"/>
</dbReference>
<dbReference type="InterPro" id="IPR001702">
    <property type="entry name" value="Porin_Gram-ve"/>
</dbReference>
<dbReference type="InterPro" id="IPR050298">
    <property type="entry name" value="Gram-neg_bact_OMP"/>
</dbReference>
<keyword evidence="3" id="KW-0813">Transport</keyword>
<keyword evidence="6 11" id="KW-0732">Signal</keyword>
<comment type="subcellular location">
    <subcellularLocation>
        <location evidence="1">Cell outer membrane</location>
        <topology evidence="1">Multi-pass membrane protein</topology>
    </subcellularLocation>
</comment>
<evidence type="ECO:0000256" key="6">
    <source>
        <dbReference type="ARBA" id="ARBA00022729"/>
    </source>
</evidence>
<evidence type="ECO:0000313" key="13">
    <source>
        <dbReference type="EMBL" id="CDG84375.1"/>
    </source>
</evidence>
<evidence type="ECO:0000256" key="3">
    <source>
        <dbReference type="ARBA" id="ARBA00022448"/>
    </source>
</evidence>
<dbReference type="InterPro" id="IPR033900">
    <property type="entry name" value="Gram_neg_porin_domain"/>
</dbReference>
<organism evidence="13 14">
    <name type="scientific">Janthinobacterium agaricidamnosum NBRC 102515 = DSM 9628</name>
    <dbReference type="NCBI Taxonomy" id="1349767"/>
    <lineage>
        <taxon>Bacteria</taxon>
        <taxon>Pseudomonadati</taxon>
        <taxon>Pseudomonadota</taxon>
        <taxon>Betaproteobacteria</taxon>
        <taxon>Burkholderiales</taxon>
        <taxon>Oxalobacteraceae</taxon>
        <taxon>Janthinobacterium</taxon>
    </lineage>
</organism>
<dbReference type="EMBL" id="HG322949">
    <property type="protein sequence ID" value="CDG84375.1"/>
    <property type="molecule type" value="Genomic_DNA"/>
</dbReference>
<evidence type="ECO:0000256" key="11">
    <source>
        <dbReference type="SAM" id="SignalP"/>
    </source>
</evidence>
<dbReference type="PRINTS" id="PR00184">
    <property type="entry name" value="NEISSPPORIN"/>
</dbReference>
<dbReference type="Proteomes" id="UP000027604">
    <property type="component" value="Chromosome I"/>
</dbReference>
<keyword evidence="9" id="KW-0472">Membrane</keyword>
<dbReference type="Pfam" id="PF13609">
    <property type="entry name" value="Porin_4"/>
    <property type="match status" value="1"/>
</dbReference>
<name>W0V9U5_9BURK</name>
<dbReference type="GO" id="GO:0046930">
    <property type="term" value="C:pore complex"/>
    <property type="evidence" value="ECO:0007669"/>
    <property type="project" value="UniProtKB-KW"/>
</dbReference>
<dbReference type="InterPro" id="IPR023614">
    <property type="entry name" value="Porin_dom_sf"/>
</dbReference>
<dbReference type="SUPFAM" id="SSF56935">
    <property type="entry name" value="Porins"/>
    <property type="match status" value="1"/>
</dbReference>
<keyword evidence="5" id="KW-0812">Transmembrane</keyword>
<evidence type="ECO:0000256" key="1">
    <source>
        <dbReference type="ARBA" id="ARBA00004571"/>
    </source>
</evidence>
<feature type="signal peptide" evidence="11">
    <location>
        <begin position="1"/>
        <end position="20"/>
    </location>
</feature>
<dbReference type="PANTHER" id="PTHR34501:SF9">
    <property type="entry name" value="MAJOR OUTER MEMBRANE PROTEIN P.IA"/>
    <property type="match status" value="1"/>
</dbReference>